<evidence type="ECO:0000313" key="4">
    <source>
        <dbReference type="EMBL" id="TXN18482.1"/>
    </source>
</evidence>
<evidence type="ECO:0000313" key="8">
    <source>
        <dbReference type="Proteomes" id="UP000464718"/>
    </source>
</evidence>
<gene>
    <name evidence="1" type="ORF">ACX05_11330</name>
    <name evidence="2" type="ORF">CA163_05700</name>
    <name evidence="3" type="ORF">EHC69_18660</name>
    <name evidence="4" type="ORF">FVP01_05725</name>
</gene>
<dbReference type="Proteomes" id="UP000214596">
    <property type="component" value="Unassembled WGS sequence"/>
</dbReference>
<evidence type="ECO:0000313" key="7">
    <source>
        <dbReference type="Proteomes" id="UP000321504"/>
    </source>
</evidence>
<dbReference type="Proteomes" id="UP000464718">
    <property type="component" value="Chromosome ii"/>
</dbReference>
<reference evidence="3 8" key="3">
    <citation type="submission" date="2018-12" db="EMBL/GenBank/DDBJ databases">
        <title>Genomic insights into the evolutionary origins and pathogenicity of five Vibrio parahaemolyticus strains isolated from the shrimp with acute hepatopancreatic necrosis disease (AHPND).</title>
        <authorList>
            <person name="Yang Q."/>
            <person name="Dong X."/>
            <person name="Xie G."/>
            <person name="Fu S."/>
            <person name="Zou P."/>
            <person name="Sun J."/>
            <person name="Wang Y."/>
            <person name="Huang J."/>
        </authorList>
    </citation>
    <scope>NUCLEOTIDE SEQUENCE [LARGE SCALE GENOMIC DNA]</scope>
    <source>
        <strain evidence="3 8">20160303005-1</strain>
    </source>
</reference>
<reference evidence="2 6" key="2">
    <citation type="journal article" date="2017" name="Appl. Environ. Microbiol.">
        <title>Parallel evolution of two clades of a major Atlantic endemic Vibrio parahaemolyticus pathogen lineage by independent acquisition of related pathogenicity islands.</title>
        <authorList>
            <person name="Xu F."/>
            <person name="Gonzalez-Escalona N."/>
            <person name="Drees K.P."/>
            <person name="Sebra R.P."/>
            <person name="Cooper V.S."/>
            <person name="Jones S.H."/>
            <person name="Whistler C.A."/>
        </authorList>
    </citation>
    <scope>NUCLEOTIDE SEQUENCE [LARGE SCALE GENOMIC DNA]</scope>
    <source>
        <strain evidence="2 6">MAVP-3</strain>
    </source>
</reference>
<dbReference type="Proteomes" id="UP000037697">
    <property type="component" value="Unassembled WGS sequence"/>
</dbReference>
<dbReference type="EMBL" id="LIRS01000067">
    <property type="protein sequence ID" value="KOY32787.1"/>
    <property type="molecule type" value="Genomic_DNA"/>
</dbReference>
<dbReference type="STRING" id="670.ACZ92_03805"/>
<accession>A0A0F2HU61</accession>
<dbReference type="EMBL" id="CP034299">
    <property type="protein sequence ID" value="QHH11332.1"/>
    <property type="molecule type" value="Genomic_DNA"/>
</dbReference>
<dbReference type="AlphaFoldDB" id="A0A0F2HU61"/>
<reference evidence="4 7" key="4">
    <citation type="submission" date="2019-08" db="EMBL/GenBank/DDBJ databases">
        <title>Emerging of two pre-pandemic pathogenic O4:KUT lineages of Vibrio parahaemolyticus in coastal eastern China.</title>
        <authorList>
            <person name="Yu H."/>
        </authorList>
    </citation>
    <scope>NUCLEOTIDE SEQUENCE [LARGE SCALE GENOMIC DNA]</scope>
    <source>
        <strain evidence="4 7">HZ17-383</strain>
    </source>
</reference>
<evidence type="ECO:0000313" key="3">
    <source>
        <dbReference type="EMBL" id="QHH11332.1"/>
    </source>
</evidence>
<organism evidence="4 7">
    <name type="scientific">Vibrio parahaemolyticus</name>
    <dbReference type="NCBI Taxonomy" id="670"/>
    <lineage>
        <taxon>Bacteria</taxon>
        <taxon>Pseudomonadati</taxon>
        <taxon>Pseudomonadota</taxon>
        <taxon>Gammaproteobacteria</taxon>
        <taxon>Vibrionales</taxon>
        <taxon>Vibrionaceae</taxon>
        <taxon>Vibrio</taxon>
    </lineage>
</organism>
<evidence type="ECO:0000313" key="5">
    <source>
        <dbReference type="Proteomes" id="UP000037697"/>
    </source>
</evidence>
<reference evidence="1 5" key="1">
    <citation type="submission" date="2015-07" db="EMBL/GenBank/DDBJ databases">
        <title>Foodborne Vibrio parahaemolyticus Isolates.</title>
        <authorList>
            <person name="Ronholm J."/>
            <person name="Petronella N."/>
            <person name="Kenwell R."/>
            <person name="Banerjee S."/>
        </authorList>
    </citation>
    <scope>NUCLEOTIDE SEQUENCE [LARGE SCALE GENOMIC DNA]</scope>
    <source>
        <strain evidence="1 5">HS-06-05</strain>
    </source>
</reference>
<dbReference type="Proteomes" id="UP000321504">
    <property type="component" value="Unassembled WGS sequence"/>
</dbReference>
<name>A0A0F2HU61_VIBPH</name>
<sequence>MITSVFGALRVTLNLNDSNQLTVIFSMRNCSLTGMTMLKVWVEMLRDSKTMRKMCQLFLICNE</sequence>
<evidence type="ECO:0000313" key="2">
    <source>
        <dbReference type="EMBL" id="OXE33784.1"/>
    </source>
</evidence>
<dbReference type="EMBL" id="VRMQ01000001">
    <property type="protein sequence ID" value="TXN18482.1"/>
    <property type="molecule type" value="Genomic_DNA"/>
</dbReference>
<dbReference type="EMBL" id="NIXT01000205">
    <property type="protein sequence ID" value="OXE33784.1"/>
    <property type="molecule type" value="Genomic_DNA"/>
</dbReference>
<evidence type="ECO:0000313" key="6">
    <source>
        <dbReference type="Proteomes" id="UP000214596"/>
    </source>
</evidence>
<evidence type="ECO:0000313" key="1">
    <source>
        <dbReference type="EMBL" id="KOY32787.1"/>
    </source>
</evidence>
<protein>
    <submittedName>
        <fullName evidence="4">Uncharacterized protein</fullName>
    </submittedName>
</protein>
<proteinExistence type="predicted"/>
<dbReference type="OrthoDB" id="5906235at2"/>